<comment type="similarity">
    <text evidence="1">Belongs to the GST superfamily.</text>
</comment>
<dbReference type="InterPro" id="IPR036249">
    <property type="entry name" value="Thioredoxin-like_sf"/>
</dbReference>
<gene>
    <name evidence="4" type="ORF">G210_0157</name>
</gene>
<dbReference type="SUPFAM" id="SSF52833">
    <property type="entry name" value="Thioredoxin-like"/>
    <property type="match status" value="1"/>
</dbReference>
<dbReference type="Proteomes" id="UP000011777">
    <property type="component" value="Unassembled WGS sequence"/>
</dbReference>
<feature type="domain" description="GST N-terminal" evidence="2">
    <location>
        <begin position="1"/>
        <end position="79"/>
    </location>
</feature>
<dbReference type="Gene3D" id="1.20.1050.130">
    <property type="match status" value="1"/>
</dbReference>
<dbReference type="SFLD" id="SFLDG00358">
    <property type="entry name" value="Main_(cytGST)"/>
    <property type="match status" value="1"/>
</dbReference>
<dbReference type="InterPro" id="IPR004045">
    <property type="entry name" value="Glutathione_S-Trfase_N"/>
</dbReference>
<name>M3JAL3_CANMX</name>
<dbReference type="OrthoDB" id="422574at2759"/>
<dbReference type="Pfam" id="PF00043">
    <property type="entry name" value="GST_C"/>
    <property type="match status" value="1"/>
</dbReference>
<dbReference type="OMA" id="IVEEWME"/>
<comment type="caution">
    <text evidence="4">The sequence shown here is derived from an EMBL/GenBank/DDBJ whole genome shotgun (WGS) entry which is preliminary data.</text>
</comment>
<dbReference type="AlphaFoldDB" id="M3JAL3"/>
<feature type="domain" description="GST C-terminal" evidence="3">
    <location>
        <begin position="86"/>
        <end position="209"/>
    </location>
</feature>
<dbReference type="InterPro" id="IPR004046">
    <property type="entry name" value="GST_C"/>
</dbReference>
<dbReference type="PROSITE" id="PS50405">
    <property type="entry name" value="GST_CTER"/>
    <property type="match status" value="1"/>
</dbReference>
<proteinExistence type="inferred from homology"/>
<evidence type="ECO:0000259" key="2">
    <source>
        <dbReference type="PROSITE" id="PS50404"/>
    </source>
</evidence>
<evidence type="ECO:0000259" key="3">
    <source>
        <dbReference type="PROSITE" id="PS50405"/>
    </source>
</evidence>
<evidence type="ECO:0000313" key="5">
    <source>
        <dbReference type="Proteomes" id="UP000011777"/>
    </source>
</evidence>
<accession>M3JAL3</accession>
<dbReference type="EMBL" id="AOGT01000795">
    <property type="protein sequence ID" value="EMG49153.1"/>
    <property type="molecule type" value="Genomic_DNA"/>
</dbReference>
<dbReference type="SUPFAM" id="SSF47616">
    <property type="entry name" value="GST C-terminal domain-like"/>
    <property type="match status" value="1"/>
</dbReference>
<dbReference type="PANTHER" id="PTHR44051:SF8">
    <property type="entry name" value="GLUTATHIONE S-TRANSFERASE GSTA"/>
    <property type="match status" value="1"/>
</dbReference>
<keyword evidence="5" id="KW-1185">Reference proteome</keyword>
<dbReference type="STRING" id="1245528.M3JAL3"/>
<dbReference type="SFLD" id="SFLDS00019">
    <property type="entry name" value="Glutathione_Transferase_(cytos"/>
    <property type="match status" value="1"/>
</dbReference>
<dbReference type="eggNOG" id="KOG0867">
    <property type="taxonomic scope" value="Eukaryota"/>
</dbReference>
<dbReference type="HOGENOM" id="CLU_011226_6_0_1"/>
<evidence type="ECO:0000256" key="1">
    <source>
        <dbReference type="ARBA" id="ARBA00007409"/>
    </source>
</evidence>
<dbReference type="PROSITE" id="PS50404">
    <property type="entry name" value="GST_NTER"/>
    <property type="match status" value="1"/>
</dbReference>
<keyword evidence="4" id="KW-0808">Transferase</keyword>
<dbReference type="InterPro" id="IPR036282">
    <property type="entry name" value="Glutathione-S-Trfase_C_sf"/>
</dbReference>
<sequence>MQLYSALTGNGRKAIIYLHLLNIKYDLKLFPFPSPEMKEEWYLKLNPHGLIPTLVDGDLVLPESNAILQYLADTYDKENKYSYPHSDIRYWSQQRWLYYQSTQFCDALGKILLYKHIKLQDEFLVNRMFDQYDLVYKVFNDHLAENKWFVGDKFTIADLSIASGHYFLWSQIKGTDYELKDFANKFPHVLKWFDNVLQIEGFKEALEIK</sequence>
<dbReference type="InterPro" id="IPR040079">
    <property type="entry name" value="Glutathione_S-Trfase"/>
</dbReference>
<protein>
    <submittedName>
        <fullName evidence="4">Putative glutathione S-transferase</fullName>
    </submittedName>
</protein>
<dbReference type="Pfam" id="PF13409">
    <property type="entry name" value="GST_N_2"/>
    <property type="match status" value="1"/>
</dbReference>
<dbReference type="PANTHER" id="PTHR44051">
    <property type="entry name" value="GLUTATHIONE S-TRANSFERASE-RELATED"/>
    <property type="match status" value="1"/>
</dbReference>
<reference evidence="4 5" key="1">
    <citation type="submission" date="2013-02" db="EMBL/GenBank/DDBJ databases">
        <title>Genome sequence of Candida maltosa Xu316, a potential industrial strain for xylitol and ethanol production.</title>
        <authorList>
            <person name="Yu J."/>
            <person name="Wang Q."/>
            <person name="Geng X."/>
            <person name="Bao W."/>
            <person name="He P."/>
            <person name="Cai J."/>
        </authorList>
    </citation>
    <scope>NUCLEOTIDE SEQUENCE [LARGE SCALE GENOMIC DNA]</scope>
    <source>
        <strain evidence="5">Xu316</strain>
    </source>
</reference>
<organism evidence="4 5">
    <name type="scientific">Candida maltosa (strain Xu316)</name>
    <name type="common">Yeast</name>
    <dbReference type="NCBI Taxonomy" id="1245528"/>
    <lineage>
        <taxon>Eukaryota</taxon>
        <taxon>Fungi</taxon>
        <taxon>Dikarya</taxon>
        <taxon>Ascomycota</taxon>
        <taxon>Saccharomycotina</taxon>
        <taxon>Pichiomycetes</taxon>
        <taxon>Debaryomycetaceae</taxon>
        <taxon>Candida/Lodderomyces clade</taxon>
        <taxon>Candida</taxon>
    </lineage>
</organism>
<dbReference type="InterPro" id="IPR010987">
    <property type="entry name" value="Glutathione-S-Trfase_C-like"/>
</dbReference>
<dbReference type="GO" id="GO:0016740">
    <property type="term" value="F:transferase activity"/>
    <property type="evidence" value="ECO:0007669"/>
    <property type="project" value="UniProtKB-KW"/>
</dbReference>
<evidence type="ECO:0000313" key="4">
    <source>
        <dbReference type="EMBL" id="EMG49153.1"/>
    </source>
</evidence>